<evidence type="ECO:0000313" key="4">
    <source>
        <dbReference type="Proteomes" id="UP000675881"/>
    </source>
</evidence>
<dbReference type="GO" id="GO:0051087">
    <property type="term" value="F:protein-folding chaperone binding"/>
    <property type="evidence" value="ECO:0007669"/>
    <property type="project" value="TreeGrafter"/>
</dbReference>
<keyword evidence="4" id="KW-1185">Reference proteome</keyword>
<dbReference type="SMART" id="SM01069">
    <property type="entry name" value="CDC37_C"/>
    <property type="match status" value="1"/>
</dbReference>
<dbReference type="InterPro" id="IPR013873">
    <property type="entry name" value="Cdc37_C"/>
</dbReference>
<reference evidence="3" key="1">
    <citation type="submission" date="2021-02" db="EMBL/GenBank/DDBJ databases">
        <authorList>
            <person name="Bekaert M."/>
        </authorList>
    </citation>
    <scope>NUCLEOTIDE SEQUENCE</scope>
    <source>
        <strain evidence="3">IoA-00</strain>
    </source>
</reference>
<evidence type="ECO:0000313" key="3">
    <source>
        <dbReference type="EMBL" id="CAF2975637.1"/>
    </source>
</evidence>
<dbReference type="AlphaFoldDB" id="A0A7R8D2M1"/>
<dbReference type="Proteomes" id="UP000675881">
    <property type="component" value="Chromosome 6"/>
</dbReference>
<feature type="compositionally biased region" description="Basic and acidic residues" evidence="1">
    <location>
        <begin position="140"/>
        <end position="150"/>
    </location>
</feature>
<sequence length="311" mass="36067">MAELAKEERLQPWNVDTFIKHLACEETANYLVIQCINYAMEESLQKCFESQDIGMLQQAIKELPDEEGRYHMKRCIDSGLWLPSKEDPNTNPEDGFIRLPMKRLFQRLFYCHGRRKPLNNSPEEEIKLTLDSDSDDEEQDPKAKEDKSPDNRISSSDEEDEIKIHNGQRGKSVGRIRLDLSDDDEETNIEGEEVQNKDPSSDEDEVDSPLVLEGDEKREEDSNPEGISSMSVKERASNLFEIRSTSQRRLRESSVHIPYHIPKKLSLDEFLSRRKSGNDLNLREKEIESTYQEDEDKDVLDPELKVSKSIY</sequence>
<dbReference type="PANTHER" id="PTHR12800">
    <property type="entry name" value="CDC37-RELATED"/>
    <property type="match status" value="1"/>
</dbReference>
<organism evidence="3 4">
    <name type="scientific">Lepeophtheirus salmonis</name>
    <name type="common">Salmon louse</name>
    <name type="synonym">Caligus salmonis</name>
    <dbReference type="NCBI Taxonomy" id="72036"/>
    <lineage>
        <taxon>Eukaryota</taxon>
        <taxon>Metazoa</taxon>
        <taxon>Ecdysozoa</taxon>
        <taxon>Arthropoda</taxon>
        <taxon>Crustacea</taxon>
        <taxon>Multicrustacea</taxon>
        <taxon>Hexanauplia</taxon>
        <taxon>Copepoda</taxon>
        <taxon>Siphonostomatoida</taxon>
        <taxon>Caligidae</taxon>
        <taxon>Lepeophtheirus</taxon>
    </lineage>
</organism>
<dbReference type="GO" id="GO:0051082">
    <property type="term" value="F:unfolded protein binding"/>
    <property type="evidence" value="ECO:0007669"/>
    <property type="project" value="TreeGrafter"/>
</dbReference>
<proteinExistence type="predicted"/>
<gene>
    <name evidence="3" type="ORF">LSAA_12349</name>
</gene>
<dbReference type="GO" id="GO:0006457">
    <property type="term" value="P:protein folding"/>
    <property type="evidence" value="ECO:0007669"/>
    <property type="project" value="TreeGrafter"/>
</dbReference>
<dbReference type="InterPro" id="IPR004918">
    <property type="entry name" value="Cdc37"/>
</dbReference>
<dbReference type="OrthoDB" id="6366884at2759"/>
<protein>
    <submittedName>
        <fullName evidence="3">CDC37</fullName>
    </submittedName>
</protein>
<dbReference type="GO" id="GO:0005737">
    <property type="term" value="C:cytoplasm"/>
    <property type="evidence" value="ECO:0007669"/>
    <property type="project" value="TreeGrafter"/>
</dbReference>
<feature type="region of interest" description="Disordered" evidence="1">
    <location>
        <begin position="120"/>
        <end position="238"/>
    </location>
</feature>
<evidence type="ECO:0000259" key="2">
    <source>
        <dbReference type="SMART" id="SM01069"/>
    </source>
</evidence>
<feature type="domain" description="Cdc37 C-terminal" evidence="2">
    <location>
        <begin position="36"/>
        <end position="93"/>
    </location>
</feature>
<dbReference type="Gene3D" id="6.10.140.250">
    <property type="match status" value="1"/>
</dbReference>
<accession>A0A7R8D2M1</accession>
<dbReference type="EMBL" id="HG994585">
    <property type="protein sequence ID" value="CAF2975637.1"/>
    <property type="molecule type" value="Genomic_DNA"/>
</dbReference>
<name>A0A7R8D2M1_LEPSM</name>
<dbReference type="PANTHER" id="PTHR12800:SF4">
    <property type="entry name" value="HSP90 CO-CHAPERONE CDC37"/>
    <property type="match status" value="1"/>
</dbReference>
<feature type="compositionally biased region" description="Acidic residues" evidence="1">
    <location>
        <begin position="181"/>
        <end position="193"/>
    </location>
</feature>
<dbReference type="GO" id="GO:0031072">
    <property type="term" value="F:heat shock protein binding"/>
    <property type="evidence" value="ECO:0007669"/>
    <property type="project" value="TreeGrafter"/>
</dbReference>
<dbReference type="Pfam" id="PF08564">
    <property type="entry name" value="CDC37_C"/>
    <property type="match status" value="1"/>
</dbReference>
<dbReference type="GO" id="GO:0050821">
    <property type="term" value="P:protein stabilization"/>
    <property type="evidence" value="ECO:0007669"/>
    <property type="project" value="TreeGrafter"/>
</dbReference>
<dbReference type="SUPFAM" id="SSF101391">
    <property type="entry name" value="Hsp90 co-chaperone CDC37"/>
    <property type="match status" value="1"/>
</dbReference>
<evidence type="ECO:0000256" key="1">
    <source>
        <dbReference type="SAM" id="MobiDB-lite"/>
    </source>
</evidence>